<dbReference type="PANTHER" id="PTHR36156">
    <property type="entry name" value="SLR2101 PROTEIN"/>
    <property type="match status" value="1"/>
</dbReference>
<dbReference type="GeneID" id="25292656"/>
<keyword evidence="3" id="KW-1185">Reference proteome</keyword>
<dbReference type="STRING" id="1442369.A0A0D2ILJ8"/>
<accession>A0A0D2ILJ8</accession>
<feature type="region of interest" description="Disordered" evidence="1">
    <location>
        <begin position="1"/>
        <end position="48"/>
    </location>
</feature>
<dbReference type="VEuPathDB" id="FungiDB:Z518_04585"/>
<evidence type="ECO:0000313" key="2">
    <source>
        <dbReference type="EMBL" id="KIX06609.1"/>
    </source>
</evidence>
<dbReference type="Gene3D" id="2.60.120.10">
    <property type="entry name" value="Jelly Rolls"/>
    <property type="match status" value="1"/>
</dbReference>
<dbReference type="Gene3D" id="2.20.70.150">
    <property type="match status" value="1"/>
</dbReference>
<evidence type="ECO:0000256" key="1">
    <source>
        <dbReference type="SAM" id="MobiDB-lite"/>
    </source>
</evidence>
<dbReference type="Proteomes" id="UP000053617">
    <property type="component" value="Unassembled WGS sequence"/>
</dbReference>
<proteinExistence type="predicted"/>
<evidence type="ECO:0000313" key="3">
    <source>
        <dbReference type="Proteomes" id="UP000053617"/>
    </source>
</evidence>
<sequence length="145" mass="16145">MQPHPHLRPTRRLVTGHSPDGKAIFESDDKVIPVNPTPAPASDTPEDEQTALPVGITLIHRTENCPVKIQGSRNELNVENLRRGQGEKGVVRQIIDLPPTSQDKPLYLHRNQSLDYGVVLKGSMNIILDDGEEETLREGDVYVQK</sequence>
<dbReference type="OrthoDB" id="5840532at2759"/>
<organism evidence="2 3">
    <name type="scientific">Rhinocladiella mackenziei CBS 650.93</name>
    <dbReference type="NCBI Taxonomy" id="1442369"/>
    <lineage>
        <taxon>Eukaryota</taxon>
        <taxon>Fungi</taxon>
        <taxon>Dikarya</taxon>
        <taxon>Ascomycota</taxon>
        <taxon>Pezizomycotina</taxon>
        <taxon>Eurotiomycetes</taxon>
        <taxon>Chaetothyriomycetidae</taxon>
        <taxon>Chaetothyriales</taxon>
        <taxon>Herpotrichiellaceae</taxon>
        <taxon>Rhinocladiella</taxon>
    </lineage>
</organism>
<dbReference type="EMBL" id="KN847477">
    <property type="protein sequence ID" value="KIX06609.1"/>
    <property type="molecule type" value="Genomic_DNA"/>
</dbReference>
<dbReference type="SUPFAM" id="SSF51182">
    <property type="entry name" value="RmlC-like cupins"/>
    <property type="match status" value="1"/>
</dbReference>
<dbReference type="AlphaFoldDB" id="A0A0D2ILJ8"/>
<evidence type="ECO:0008006" key="4">
    <source>
        <dbReference type="Google" id="ProtNLM"/>
    </source>
</evidence>
<feature type="compositionally biased region" description="Basic and acidic residues" evidence="1">
    <location>
        <begin position="19"/>
        <end position="31"/>
    </location>
</feature>
<name>A0A0D2ILJ8_9EURO</name>
<dbReference type="HOGENOM" id="CLU_096188_2_1_1"/>
<protein>
    <recommendedName>
        <fullName evidence="4">Cupin 2 conserved barrel domain-containing protein</fullName>
    </recommendedName>
</protein>
<dbReference type="InterPro" id="IPR011051">
    <property type="entry name" value="RmlC_Cupin_sf"/>
</dbReference>
<reference evidence="2 3" key="1">
    <citation type="submission" date="2015-01" db="EMBL/GenBank/DDBJ databases">
        <title>The Genome Sequence of Rhinocladiella mackenzie CBS 650.93.</title>
        <authorList>
            <consortium name="The Broad Institute Genomics Platform"/>
            <person name="Cuomo C."/>
            <person name="de Hoog S."/>
            <person name="Gorbushina A."/>
            <person name="Stielow B."/>
            <person name="Teixiera M."/>
            <person name="Abouelleil A."/>
            <person name="Chapman S.B."/>
            <person name="Priest M."/>
            <person name="Young S.K."/>
            <person name="Wortman J."/>
            <person name="Nusbaum C."/>
            <person name="Birren B."/>
        </authorList>
    </citation>
    <scope>NUCLEOTIDE SEQUENCE [LARGE SCALE GENOMIC DNA]</scope>
    <source>
        <strain evidence="2 3">CBS 650.93</strain>
    </source>
</reference>
<feature type="compositionally biased region" description="Basic residues" evidence="1">
    <location>
        <begin position="1"/>
        <end position="11"/>
    </location>
</feature>
<gene>
    <name evidence="2" type="ORF">Z518_04585</name>
</gene>
<dbReference type="RefSeq" id="XP_013273745.1">
    <property type="nucleotide sequence ID" value="XM_013418291.1"/>
</dbReference>
<dbReference type="InterPro" id="IPR047142">
    <property type="entry name" value="OryJ/VirC-like"/>
</dbReference>
<dbReference type="InterPro" id="IPR014710">
    <property type="entry name" value="RmlC-like_jellyroll"/>
</dbReference>
<dbReference type="PANTHER" id="PTHR36156:SF2">
    <property type="entry name" value="CUPIN TYPE-2 DOMAIN-CONTAINING PROTEIN"/>
    <property type="match status" value="1"/>
</dbReference>